<dbReference type="PANTHER" id="PTHR24421:SF10">
    <property type="entry name" value="NITRATE_NITRITE SENSOR PROTEIN NARQ"/>
    <property type="match status" value="1"/>
</dbReference>
<evidence type="ECO:0000256" key="3">
    <source>
        <dbReference type="ARBA" id="ARBA00022553"/>
    </source>
</evidence>
<evidence type="ECO:0000313" key="11">
    <source>
        <dbReference type="EMBL" id="SER75617.1"/>
    </source>
</evidence>
<evidence type="ECO:0000256" key="7">
    <source>
        <dbReference type="ARBA" id="ARBA00022840"/>
    </source>
</evidence>
<feature type="domain" description="Signal transduction histidine kinase subgroup 3 dimerisation and phosphoacceptor" evidence="10">
    <location>
        <begin position="121"/>
        <end position="182"/>
    </location>
</feature>
<keyword evidence="9" id="KW-1133">Transmembrane helix</keyword>
<keyword evidence="6 11" id="KW-0418">Kinase</keyword>
<keyword evidence="9" id="KW-0812">Transmembrane</keyword>
<organism evidence="11 12">
    <name type="scientific">Propionibacterium cyclohexanicum</name>
    <dbReference type="NCBI Taxonomy" id="64702"/>
    <lineage>
        <taxon>Bacteria</taxon>
        <taxon>Bacillati</taxon>
        <taxon>Actinomycetota</taxon>
        <taxon>Actinomycetes</taxon>
        <taxon>Propionibacteriales</taxon>
        <taxon>Propionibacteriaceae</taxon>
        <taxon>Propionibacterium</taxon>
    </lineage>
</organism>
<dbReference type="Pfam" id="PF07730">
    <property type="entry name" value="HisKA_3"/>
    <property type="match status" value="1"/>
</dbReference>
<evidence type="ECO:0000256" key="6">
    <source>
        <dbReference type="ARBA" id="ARBA00022777"/>
    </source>
</evidence>
<feature type="transmembrane region" description="Helical" evidence="9">
    <location>
        <begin position="81"/>
        <end position="100"/>
    </location>
</feature>
<keyword evidence="5" id="KW-0547">Nucleotide-binding</keyword>
<evidence type="ECO:0000256" key="5">
    <source>
        <dbReference type="ARBA" id="ARBA00022741"/>
    </source>
</evidence>
<keyword evidence="9" id="KW-0472">Membrane</keyword>
<dbReference type="AlphaFoldDB" id="A0A1H9RSI9"/>
<sequence length="336" mass="35725">MIDVIVCTMAALGALWQPAWLAVGLAFIVGQAMSIPMSLATYLLTLVGTYWPAHRSQRIGYAVMACGVVGVLAQANRQPLATTVALCLFLVAPALAARYYKGMFNASEQALAQARKQRAHEKSVLARELHDTISLAMTHVVLMAKEGRTGHGDSRETLEDIGMEAQLALADLRALLDLLRSEDPLDVPLSGLEREIAHSTDVLVKAGYVVSIYQHDDLSGINGNPRVARALTLGLRELTANVLRHAVPGTTVALVVGQSSTTANLSMSNVAADGIATLADDLPSGHGLQGMAERLAELGGEVSTYCEDGRWSTIMAVPFTTPPNPSRDPNPPVGKE</sequence>
<accession>A0A1H9RSI9</accession>
<dbReference type="InterPro" id="IPR036890">
    <property type="entry name" value="HATPase_C_sf"/>
</dbReference>
<keyword evidence="3" id="KW-0597">Phosphoprotein</keyword>
<dbReference type="GO" id="GO:0005524">
    <property type="term" value="F:ATP binding"/>
    <property type="evidence" value="ECO:0007669"/>
    <property type="project" value="UniProtKB-KW"/>
</dbReference>
<dbReference type="InterPro" id="IPR011712">
    <property type="entry name" value="Sig_transdc_His_kin_sub3_dim/P"/>
</dbReference>
<evidence type="ECO:0000256" key="8">
    <source>
        <dbReference type="ARBA" id="ARBA00023012"/>
    </source>
</evidence>
<feature type="transmembrane region" description="Helical" evidence="9">
    <location>
        <begin position="59"/>
        <end position="75"/>
    </location>
</feature>
<evidence type="ECO:0000259" key="10">
    <source>
        <dbReference type="Pfam" id="PF07730"/>
    </source>
</evidence>
<dbReference type="EMBL" id="FOGZ01000009">
    <property type="protein sequence ID" value="SER75617.1"/>
    <property type="molecule type" value="Genomic_DNA"/>
</dbReference>
<evidence type="ECO:0000256" key="4">
    <source>
        <dbReference type="ARBA" id="ARBA00022679"/>
    </source>
</evidence>
<reference evidence="11 12" key="1">
    <citation type="submission" date="2016-10" db="EMBL/GenBank/DDBJ databases">
        <authorList>
            <person name="de Groot N.N."/>
        </authorList>
    </citation>
    <scope>NUCLEOTIDE SEQUENCE [LARGE SCALE GENOMIC DNA]</scope>
    <source>
        <strain evidence="11 12">DSM 16859</strain>
    </source>
</reference>
<proteinExistence type="predicted"/>
<keyword evidence="12" id="KW-1185">Reference proteome</keyword>
<dbReference type="GO" id="GO:0016020">
    <property type="term" value="C:membrane"/>
    <property type="evidence" value="ECO:0007669"/>
    <property type="project" value="InterPro"/>
</dbReference>
<evidence type="ECO:0000256" key="2">
    <source>
        <dbReference type="ARBA" id="ARBA00012438"/>
    </source>
</evidence>
<keyword evidence="4" id="KW-0808">Transferase</keyword>
<name>A0A1H9RSI9_9ACTN</name>
<keyword evidence="8" id="KW-0902">Two-component regulatory system</keyword>
<dbReference type="Proteomes" id="UP000198815">
    <property type="component" value="Unassembled WGS sequence"/>
</dbReference>
<comment type="catalytic activity">
    <reaction evidence="1">
        <text>ATP + protein L-histidine = ADP + protein N-phospho-L-histidine.</text>
        <dbReference type="EC" id="2.7.13.3"/>
    </reaction>
</comment>
<dbReference type="Gene3D" id="3.30.565.10">
    <property type="entry name" value="Histidine kinase-like ATPase, C-terminal domain"/>
    <property type="match status" value="1"/>
</dbReference>
<gene>
    <name evidence="11" type="ORF">SAMN05443377_1094</name>
</gene>
<evidence type="ECO:0000256" key="1">
    <source>
        <dbReference type="ARBA" id="ARBA00000085"/>
    </source>
</evidence>
<dbReference type="GO" id="GO:0000155">
    <property type="term" value="F:phosphorelay sensor kinase activity"/>
    <property type="evidence" value="ECO:0007669"/>
    <property type="project" value="InterPro"/>
</dbReference>
<dbReference type="InterPro" id="IPR050482">
    <property type="entry name" value="Sensor_HK_TwoCompSys"/>
</dbReference>
<dbReference type="STRING" id="64702.SAMN05443377_1094"/>
<dbReference type="EC" id="2.7.13.3" evidence="2"/>
<dbReference type="Gene3D" id="1.20.5.1930">
    <property type="match status" value="1"/>
</dbReference>
<protein>
    <recommendedName>
        <fullName evidence="2">histidine kinase</fullName>
        <ecNumber evidence="2">2.7.13.3</ecNumber>
    </recommendedName>
</protein>
<keyword evidence="7" id="KW-0067">ATP-binding</keyword>
<dbReference type="PANTHER" id="PTHR24421">
    <property type="entry name" value="NITRATE/NITRITE SENSOR PROTEIN NARX-RELATED"/>
    <property type="match status" value="1"/>
</dbReference>
<dbReference type="GO" id="GO:0046983">
    <property type="term" value="F:protein dimerization activity"/>
    <property type="evidence" value="ECO:0007669"/>
    <property type="project" value="InterPro"/>
</dbReference>
<evidence type="ECO:0000256" key="9">
    <source>
        <dbReference type="SAM" id="Phobius"/>
    </source>
</evidence>
<evidence type="ECO:0000313" key="12">
    <source>
        <dbReference type="Proteomes" id="UP000198815"/>
    </source>
</evidence>